<protein>
    <recommendedName>
        <fullName evidence="1">Methyltransferase domain-containing protein</fullName>
    </recommendedName>
</protein>
<dbReference type="GO" id="GO:0008168">
    <property type="term" value="F:methyltransferase activity"/>
    <property type="evidence" value="ECO:0007669"/>
    <property type="project" value="TreeGrafter"/>
</dbReference>
<gene>
    <name evidence="2" type="ORF">UY19_C0008G0045</name>
</gene>
<dbReference type="AlphaFoldDB" id="A0A0G1U703"/>
<organism evidence="2 3">
    <name type="scientific">Candidatus Wolfebacteria bacterium GW2011_GWA2_47_9b</name>
    <dbReference type="NCBI Taxonomy" id="1619005"/>
    <lineage>
        <taxon>Bacteria</taxon>
        <taxon>Candidatus Wolfeibacteriota</taxon>
    </lineage>
</organism>
<evidence type="ECO:0000259" key="1">
    <source>
        <dbReference type="Pfam" id="PF13649"/>
    </source>
</evidence>
<dbReference type="EMBL" id="LCPB01000008">
    <property type="protein sequence ID" value="KKU89891.1"/>
    <property type="molecule type" value="Genomic_DNA"/>
</dbReference>
<dbReference type="InterPro" id="IPR041698">
    <property type="entry name" value="Methyltransf_25"/>
</dbReference>
<dbReference type="SUPFAM" id="SSF53335">
    <property type="entry name" value="S-adenosyl-L-methionine-dependent methyltransferases"/>
    <property type="match status" value="1"/>
</dbReference>
<dbReference type="CDD" id="cd02440">
    <property type="entry name" value="AdoMet_MTases"/>
    <property type="match status" value="1"/>
</dbReference>
<evidence type="ECO:0000313" key="2">
    <source>
        <dbReference type="EMBL" id="KKU89891.1"/>
    </source>
</evidence>
<comment type="caution">
    <text evidence="2">The sequence shown here is derived from an EMBL/GenBank/DDBJ whole genome shotgun (WGS) entry which is preliminary data.</text>
</comment>
<accession>A0A0G1U703</accession>
<dbReference type="Gene3D" id="3.40.50.150">
    <property type="entry name" value="Vaccinia Virus protein VP39"/>
    <property type="match status" value="1"/>
</dbReference>
<feature type="domain" description="Methyltransferase" evidence="1">
    <location>
        <begin position="52"/>
        <end position="139"/>
    </location>
</feature>
<dbReference type="Pfam" id="PF13649">
    <property type="entry name" value="Methyltransf_25"/>
    <property type="match status" value="1"/>
</dbReference>
<name>A0A0G1U703_9BACT</name>
<proteinExistence type="predicted"/>
<sequence length="197" mass="22448">MRETSKKILSFYDQHIDEFGSGPRAVGWSDTKSQETRFAAMCKVGDLDNRSVLDVGCGLGDFYIYLKDRYQGVEYTGIDINPRYIEQAKALYLDAHFEVADFGAYESGPFDYICASGVFAVKIPNYREVYFGQIKKMVKMARKGVSFTMLNEKNHPNDETYAAYSAEKVKNFCLTLADDSILVQDYLPHDFTVVIRK</sequence>
<dbReference type="PANTHER" id="PTHR43591">
    <property type="entry name" value="METHYLTRANSFERASE"/>
    <property type="match status" value="1"/>
</dbReference>
<dbReference type="PANTHER" id="PTHR43591:SF24">
    <property type="entry name" value="2-METHOXY-6-POLYPRENYL-1,4-BENZOQUINOL METHYLASE, MITOCHONDRIAL"/>
    <property type="match status" value="1"/>
</dbReference>
<evidence type="ECO:0000313" key="3">
    <source>
        <dbReference type="Proteomes" id="UP000033882"/>
    </source>
</evidence>
<reference evidence="2 3" key="1">
    <citation type="journal article" date="2015" name="Nature">
        <title>rRNA introns, odd ribosomes, and small enigmatic genomes across a large radiation of phyla.</title>
        <authorList>
            <person name="Brown C.T."/>
            <person name="Hug L.A."/>
            <person name="Thomas B.C."/>
            <person name="Sharon I."/>
            <person name="Castelle C.J."/>
            <person name="Singh A."/>
            <person name="Wilkins M.J."/>
            <person name="Williams K.H."/>
            <person name="Banfield J.F."/>
        </authorList>
    </citation>
    <scope>NUCLEOTIDE SEQUENCE [LARGE SCALE GENOMIC DNA]</scope>
</reference>
<dbReference type="Proteomes" id="UP000033882">
    <property type="component" value="Unassembled WGS sequence"/>
</dbReference>
<dbReference type="InterPro" id="IPR029063">
    <property type="entry name" value="SAM-dependent_MTases_sf"/>
</dbReference>